<evidence type="ECO:0000256" key="1">
    <source>
        <dbReference type="SAM" id="MobiDB-lite"/>
    </source>
</evidence>
<sequence length="69" mass="7952">MGSAQQDERHKAEPAGTGESFQHTIHNEHSLGTKRKERERERERERTTDLAIQLQETCFSPPHNQKGGR</sequence>
<evidence type="ECO:0000313" key="3">
    <source>
        <dbReference type="Proteomes" id="UP001178461"/>
    </source>
</evidence>
<evidence type="ECO:0000313" key="2">
    <source>
        <dbReference type="EMBL" id="CAI5773173.1"/>
    </source>
</evidence>
<feature type="compositionally biased region" description="Basic and acidic residues" evidence="1">
    <location>
        <begin position="25"/>
        <end position="48"/>
    </location>
</feature>
<feature type="region of interest" description="Disordered" evidence="1">
    <location>
        <begin position="1"/>
        <end position="69"/>
    </location>
</feature>
<gene>
    <name evidence="2" type="ORF">PODLI_1B018108</name>
</gene>
<reference evidence="2" key="1">
    <citation type="submission" date="2022-12" db="EMBL/GenBank/DDBJ databases">
        <authorList>
            <person name="Alioto T."/>
            <person name="Alioto T."/>
            <person name="Gomez Garrido J."/>
        </authorList>
    </citation>
    <scope>NUCLEOTIDE SEQUENCE</scope>
</reference>
<feature type="compositionally biased region" description="Basic and acidic residues" evidence="1">
    <location>
        <begin position="1"/>
        <end position="13"/>
    </location>
</feature>
<dbReference type="AlphaFoldDB" id="A0AA35K9R9"/>
<protein>
    <submittedName>
        <fullName evidence="2">Uncharacterized protein</fullName>
    </submittedName>
</protein>
<dbReference type="EMBL" id="OX395129">
    <property type="protein sequence ID" value="CAI5773173.1"/>
    <property type="molecule type" value="Genomic_DNA"/>
</dbReference>
<organism evidence="2 3">
    <name type="scientific">Podarcis lilfordi</name>
    <name type="common">Lilford's wall lizard</name>
    <dbReference type="NCBI Taxonomy" id="74358"/>
    <lineage>
        <taxon>Eukaryota</taxon>
        <taxon>Metazoa</taxon>
        <taxon>Chordata</taxon>
        <taxon>Craniata</taxon>
        <taxon>Vertebrata</taxon>
        <taxon>Euteleostomi</taxon>
        <taxon>Lepidosauria</taxon>
        <taxon>Squamata</taxon>
        <taxon>Bifurcata</taxon>
        <taxon>Unidentata</taxon>
        <taxon>Episquamata</taxon>
        <taxon>Laterata</taxon>
        <taxon>Lacertibaenia</taxon>
        <taxon>Lacertidae</taxon>
        <taxon>Podarcis</taxon>
    </lineage>
</organism>
<proteinExistence type="predicted"/>
<keyword evidence="3" id="KW-1185">Reference proteome</keyword>
<accession>A0AA35K9R9</accession>
<name>A0AA35K9R9_9SAUR</name>
<dbReference type="Proteomes" id="UP001178461">
    <property type="component" value="Chromosome 4"/>
</dbReference>